<proteinExistence type="predicted"/>
<dbReference type="InterPro" id="IPR000608">
    <property type="entry name" value="UBC"/>
</dbReference>
<dbReference type="AlphaFoldDB" id="A0A9P4YT27"/>
<evidence type="ECO:0000256" key="2">
    <source>
        <dbReference type="ARBA" id="ARBA00022679"/>
    </source>
</evidence>
<evidence type="ECO:0000313" key="8">
    <source>
        <dbReference type="EMBL" id="KAF4122280.1"/>
    </source>
</evidence>
<dbReference type="RefSeq" id="XP_035320932.1">
    <property type="nucleotide sequence ID" value="XM_035469237.1"/>
</dbReference>
<comment type="caution">
    <text evidence="8">The sequence shown here is derived from an EMBL/GenBank/DDBJ whole genome shotgun (WGS) entry which is preliminary data.</text>
</comment>
<sequence>MTKKKPPKKKQEFSELSTSPPEGYTISLAPSETLHTWHLTLRPPTTTPFHPGIFGIVLSLPVDYPFKPPIVKFVTRIYHPNVTNDSLGNVCLAILKPENWKPSTKIAAVLDSIRNLLVEPQPDDPLEERIAHEYRADREGWEANVATYVEKYASKEPEFPPA</sequence>
<dbReference type="InterPro" id="IPR016135">
    <property type="entry name" value="UBQ-conjugating_enzyme/RWD"/>
</dbReference>
<feature type="region of interest" description="Disordered" evidence="6">
    <location>
        <begin position="1"/>
        <end position="22"/>
    </location>
</feature>
<keyword evidence="2" id="KW-0808">Transferase</keyword>
<dbReference type="PANTHER" id="PTHR24067">
    <property type="entry name" value="UBIQUITIN-CONJUGATING ENZYME E2"/>
    <property type="match status" value="1"/>
</dbReference>
<dbReference type="GO" id="GO:0061631">
    <property type="term" value="F:ubiquitin conjugating enzyme activity"/>
    <property type="evidence" value="ECO:0007669"/>
    <property type="project" value="UniProtKB-EC"/>
</dbReference>
<dbReference type="Proteomes" id="UP000749293">
    <property type="component" value="Unassembled WGS sequence"/>
</dbReference>
<dbReference type="OrthoDB" id="9978460at2759"/>
<reference evidence="8" key="1">
    <citation type="submission" date="2020-03" db="EMBL/GenBank/DDBJ databases">
        <title>Site-based positive gene gene selection in Geosmithia morbida across the United States reveals a broad range of putative effectors and factors for local host and environmental adapation.</title>
        <authorList>
            <person name="Onufrak A."/>
            <person name="Murdoch R.W."/>
            <person name="Gazis R."/>
            <person name="Huff M."/>
            <person name="Staton M."/>
            <person name="Klingeman W."/>
            <person name="Hadziabdic D."/>
        </authorList>
    </citation>
    <scope>NUCLEOTIDE SEQUENCE</scope>
    <source>
        <strain evidence="8">1262</strain>
    </source>
</reference>
<evidence type="ECO:0000256" key="1">
    <source>
        <dbReference type="ARBA" id="ARBA00012486"/>
    </source>
</evidence>
<dbReference type="Gene3D" id="3.10.110.10">
    <property type="entry name" value="Ubiquitin Conjugating Enzyme"/>
    <property type="match status" value="1"/>
</dbReference>
<keyword evidence="3" id="KW-0547">Nucleotide-binding</keyword>
<dbReference type="InterPro" id="IPR050113">
    <property type="entry name" value="Ub_conjugating_enzyme"/>
</dbReference>
<dbReference type="Pfam" id="PF00179">
    <property type="entry name" value="UQ_con"/>
    <property type="match status" value="1"/>
</dbReference>
<gene>
    <name evidence="8" type="ORF">GMORB2_7272</name>
</gene>
<dbReference type="FunFam" id="3.10.110.10:FF:000060">
    <property type="entry name" value="Ubiquitin conjugating enzyme (UbcB)"/>
    <property type="match status" value="1"/>
</dbReference>
<evidence type="ECO:0000256" key="5">
    <source>
        <dbReference type="ARBA" id="ARBA00022840"/>
    </source>
</evidence>
<dbReference type="SMART" id="SM00212">
    <property type="entry name" value="UBCc"/>
    <property type="match status" value="1"/>
</dbReference>
<protein>
    <recommendedName>
        <fullName evidence="1">E2 ubiquitin-conjugating enzyme</fullName>
        <ecNumber evidence="1">2.3.2.23</ecNumber>
    </recommendedName>
</protein>
<keyword evidence="4" id="KW-0833">Ubl conjugation pathway</keyword>
<organism evidence="8 9">
    <name type="scientific">Geosmithia morbida</name>
    <dbReference type="NCBI Taxonomy" id="1094350"/>
    <lineage>
        <taxon>Eukaryota</taxon>
        <taxon>Fungi</taxon>
        <taxon>Dikarya</taxon>
        <taxon>Ascomycota</taxon>
        <taxon>Pezizomycotina</taxon>
        <taxon>Sordariomycetes</taxon>
        <taxon>Hypocreomycetidae</taxon>
        <taxon>Hypocreales</taxon>
        <taxon>Bionectriaceae</taxon>
        <taxon>Geosmithia</taxon>
    </lineage>
</organism>
<evidence type="ECO:0000256" key="4">
    <source>
        <dbReference type="ARBA" id="ARBA00022786"/>
    </source>
</evidence>
<evidence type="ECO:0000259" key="7">
    <source>
        <dbReference type="PROSITE" id="PS50127"/>
    </source>
</evidence>
<dbReference type="GeneID" id="55973495"/>
<feature type="domain" description="UBC core" evidence="7">
    <location>
        <begin position="4"/>
        <end position="154"/>
    </location>
</feature>
<accession>A0A9P4YT27</accession>
<evidence type="ECO:0000313" key="9">
    <source>
        <dbReference type="Proteomes" id="UP000749293"/>
    </source>
</evidence>
<dbReference type="GO" id="GO:0005524">
    <property type="term" value="F:ATP binding"/>
    <property type="evidence" value="ECO:0007669"/>
    <property type="project" value="UniProtKB-KW"/>
</dbReference>
<keyword evidence="5" id="KW-0067">ATP-binding</keyword>
<evidence type="ECO:0000256" key="6">
    <source>
        <dbReference type="SAM" id="MobiDB-lite"/>
    </source>
</evidence>
<dbReference type="EMBL" id="JAANYQ010000009">
    <property type="protein sequence ID" value="KAF4122280.1"/>
    <property type="molecule type" value="Genomic_DNA"/>
</dbReference>
<keyword evidence="9" id="KW-1185">Reference proteome</keyword>
<dbReference type="PROSITE" id="PS50127">
    <property type="entry name" value="UBC_2"/>
    <property type="match status" value="1"/>
</dbReference>
<evidence type="ECO:0000256" key="3">
    <source>
        <dbReference type="ARBA" id="ARBA00022741"/>
    </source>
</evidence>
<name>A0A9P4YT27_9HYPO</name>
<dbReference type="SUPFAM" id="SSF54495">
    <property type="entry name" value="UBC-like"/>
    <property type="match status" value="1"/>
</dbReference>
<dbReference type="EC" id="2.3.2.23" evidence="1"/>